<dbReference type="SUPFAM" id="SSF141868">
    <property type="entry name" value="EAL domain-like"/>
    <property type="match status" value="1"/>
</dbReference>
<dbReference type="Gene3D" id="3.30.70.270">
    <property type="match status" value="1"/>
</dbReference>
<dbReference type="Pfam" id="PF00563">
    <property type="entry name" value="EAL"/>
    <property type="match status" value="1"/>
</dbReference>
<dbReference type="CDD" id="cd01948">
    <property type="entry name" value="EAL"/>
    <property type="match status" value="1"/>
</dbReference>
<dbReference type="InterPro" id="IPR050706">
    <property type="entry name" value="Cyclic-di-GMP_PDE-like"/>
</dbReference>
<protein>
    <submittedName>
        <fullName evidence="3">EAL domain-containing protein</fullName>
    </submittedName>
</protein>
<dbReference type="GO" id="GO:0071111">
    <property type="term" value="F:cyclic-guanylate-specific phosphodiesterase activity"/>
    <property type="evidence" value="ECO:0007669"/>
    <property type="project" value="InterPro"/>
</dbReference>
<keyword evidence="1" id="KW-0812">Transmembrane</keyword>
<dbReference type="InterPro" id="IPR035919">
    <property type="entry name" value="EAL_sf"/>
</dbReference>
<dbReference type="SMART" id="SM00052">
    <property type="entry name" value="EAL"/>
    <property type="match status" value="1"/>
</dbReference>
<dbReference type="EMBL" id="JABBPG010000011">
    <property type="protein sequence ID" value="NOU52784.1"/>
    <property type="molecule type" value="Genomic_DNA"/>
</dbReference>
<feature type="domain" description="EAL" evidence="2">
    <location>
        <begin position="327"/>
        <end position="582"/>
    </location>
</feature>
<dbReference type="Gene3D" id="3.20.20.450">
    <property type="entry name" value="EAL domain"/>
    <property type="match status" value="1"/>
</dbReference>
<keyword evidence="1" id="KW-0472">Membrane</keyword>
<keyword evidence="1" id="KW-1133">Transmembrane helix</keyword>
<feature type="transmembrane region" description="Helical" evidence="1">
    <location>
        <begin position="121"/>
        <end position="139"/>
    </location>
</feature>
<evidence type="ECO:0000313" key="4">
    <source>
        <dbReference type="Proteomes" id="UP000586305"/>
    </source>
</evidence>
<feature type="transmembrane region" description="Helical" evidence="1">
    <location>
        <begin position="53"/>
        <end position="81"/>
    </location>
</feature>
<accession>A0A849VM22</accession>
<gene>
    <name evidence="3" type="ORF">HG263_19945</name>
</gene>
<dbReference type="PANTHER" id="PTHR33121">
    <property type="entry name" value="CYCLIC DI-GMP PHOSPHODIESTERASE PDEF"/>
    <property type="match status" value="1"/>
</dbReference>
<name>A0A849VM22_9GAMM</name>
<proteinExistence type="predicted"/>
<evidence type="ECO:0000259" key="2">
    <source>
        <dbReference type="PROSITE" id="PS50883"/>
    </source>
</evidence>
<keyword evidence="4" id="KW-1185">Reference proteome</keyword>
<dbReference type="RefSeq" id="WP_171627830.1">
    <property type="nucleotide sequence ID" value="NZ_JABBPG010000011.1"/>
</dbReference>
<dbReference type="AlphaFoldDB" id="A0A849VM22"/>
<evidence type="ECO:0000313" key="3">
    <source>
        <dbReference type="EMBL" id="NOU52784.1"/>
    </source>
</evidence>
<organism evidence="3 4">
    <name type="scientific">Pseudoalteromonas caenipelagi</name>
    <dbReference type="NCBI Taxonomy" id="2726988"/>
    <lineage>
        <taxon>Bacteria</taxon>
        <taxon>Pseudomonadati</taxon>
        <taxon>Pseudomonadota</taxon>
        <taxon>Gammaproteobacteria</taxon>
        <taxon>Alteromonadales</taxon>
        <taxon>Pseudoalteromonadaceae</taxon>
        <taxon>Pseudoalteromonas</taxon>
    </lineage>
</organism>
<dbReference type="PROSITE" id="PS50883">
    <property type="entry name" value="EAL"/>
    <property type="match status" value="1"/>
</dbReference>
<feature type="transmembrane region" description="Helical" evidence="1">
    <location>
        <begin position="20"/>
        <end position="41"/>
    </location>
</feature>
<feature type="transmembrane region" description="Helical" evidence="1">
    <location>
        <begin position="93"/>
        <end position="114"/>
    </location>
</feature>
<dbReference type="InterPro" id="IPR001633">
    <property type="entry name" value="EAL_dom"/>
</dbReference>
<comment type="caution">
    <text evidence="3">The sequence shown here is derived from an EMBL/GenBank/DDBJ whole genome shotgun (WGS) entry which is preliminary data.</text>
</comment>
<reference evidence="3 4" key="1">
    <citation type="submission" date="2020-04" db="EMBL/GenBank/DDBJ databases">
        <title>Pseudoalteromonas caenipelagi sp. nov., isolated from a tidal flat.</title>
        <authorList>
            <person name="Park S."/>
            <person name="Yoon J.-H."/>
        </authorList>
    </citation>
    <scope>NUCLEOTIDE SEQUENCE [LARGE SCALE GENOMIC DNA]</scope>
    <source>
        <strain evidence="3 4">JBTF-M23</strain>
    </source>
</reference>
<dbReference type="PANTHER" id="PTHR33121:SF79">
    <property type="entry name" value="CYCLIC DI-GMP PHOSPHODIESTERASE PDED-RELATED"/>
    <property type="match status" value="1"/>
</dbReference>
<sequence>MLAQSSTWFTSFLSSTAHSVSLFDPLAIGGIATAGMMLCIVTKEVLLKGLHATLCTIACLLLLSNVPMAMFMLAIVFAIYLAYSFSFSVSVSWVSKLVAGSICIYVIFLSGYLLFQWPVNFAALGLFPIYFGLLYATWLESQMKPQADSTKNKSFGNELGIPNRASLRLAYEEQRRLDPGPAILVVVFLEGIEQVNIHLGREFGDTLLAESANRIQQQLNNRDIFPIPNGNSVSRLAHLGGLHFAFVCRLGRFEYLHEQLIDDVLLCIAKPFHVGSCTLEISARASYVNCDEELGQFDSLIACGYLALDKLPKQSMCAYQQQMQISQVELQARLRELANIKIEEELEIFFQPAFSQQSGKIAYLELLLRWQHPKLGLLNAESFIEDIRLAGLALPVARFVIERAAELAMALKMEELQVPLNINIFGQEMLQQDFLSFMDHILLEHYLQAGEILLEFPAQLFIDVEQQTLSRIEQLRQLGVHIGIDGFGQTPIQLNRLSELQVDFIKLSAQLTAQPQPDGAQAIFKSLVAMQQQRGLQVICEGIESNAQLEFAKQLECDAVQGHYLAQPMSSKGVMGWLQQWQAKDND</sequence>
<dbReference type="InterPro" id="IPR043128">
    <property type="entry name" value="Rev_trsase/Diguanyl_cyclase"/>
</dbReference>
<dbReference type="InterPro" id="IPR029787">
    <property type="entry name" value="Nucleotide_cyclase"/>
</dbReference>
<evidence type="ECO:0000256" key="1">
    <source>
        <dbReference type="SAM" id="Phobius"/>
    </source>
</evidence>
<dbReference type="Proteomes" id="UP000586305">
    <property type="component" value="Unassembled WGS sequence"/>
</dbReference>
<dbReference type="SUPFAM" id="SSF55073">
    <property type="entry name" value="Nucleotide cyclase"/>
    <property type="match status" value="1"/>
</dbReference>